<dbReference type="EMBL" id="AMSI01000031">
    <property type="protein sequence ID" value="EKF39971.1"/>
    <property type="molecule type" value="Genomic_DNA"/>
</dbReference>
<evidence type="ECO:0000259" key="8">
    <source>
        <dbReference type="Pfam" id="PF00155"/>
    </source>
</evidence>
<dbReference type="STRING" id="721133.SAMN05216176_1246"/>
<evidence type="ECO:0000256" key="7">
    <source>
        <dbReference type="RuleBase" id="RU000481"/>
    </source>
</evidence>
<evidence type="ECO:0000313" key="9">
    <source>
        <dbReference type="EMBL" id="EKF39971.1"/>
    </source>
</evidence>
<dbReference type="InterPro" id="IPR015422">
    <property type="entry name" value="PyrdxlP-dep_Trfase_small"/>
</dbReference>
<organism evidence="9 10">
    <name type="scientific">Nitratireductor indicus C115</name>
    <dbReference type="NCBI Taxonomy" id="1231190"/>
    <lineage>
        <taxon>Bacteria</taxon>
        <taxon>Pseudomonadati</taxon>
        <taxon>Pseudomonadota</taxon>
        <taxon>Alphaproteobacteria</taxon>
        <taxon>Hyphomicrobiales</taxon>
        <taxon>Phyllobacteriaceae</taxon>
        <taxon>Nitratireductor</taxon>
    </lineage>
</organism>
<evidence type="ECO:0000256" key="3">
    <source>
        <dbReference type="ARBA" id="ARBA00022576"/>
    </source>
</evidence>
<dbReference type="Pfam" id="PF00155">
    <property type="entry name" value="Aminotran_1_2"/>
    <property type="match status" value="1"/>
</dbReference>
<dbReference type="eggNOG" id="COG0436">
    <property type="taxonomic scope" value="Bacteria"/>
</dbReference>
<dbReference type="InterPro" id="IPR050596">
    <property type="entry name" value="AspAT/PAT-like"/>
</dbReference>
<dbReference type="Gene3D" id="3.90.1150.10">
    <property type="entry name" value="Aspartate Aminotransferase, domain 1"/>
    <property type="match status" value="1"/>
</dbReference>
<comment type="similarity">
    <text evidence="2 7">Belongs to the class-I pyridoxal-phosphate-dependent aminotransferase family.</text>
</comment>
<evidence type="ECO:0000256" key="5">
    <source>
        <dbReference type="ARBA" id="ARBA00022898"/>
    </source>
</evidence>
<evidence type="ECO:0000256" key="1">
    <source>
        <dbReference type="ARBA" id="ARBA00001933"/>
    </source>
</evidence>
<dbReference type="Proteomes" id="UP000007374">
    <property type="component" value="Unassembled WGS sequence"/>
</dbReference>
<accession>K2NY19</accession>
<dbReference type="GO" id="GO:0004069">
    <property type="term" value="F:L-aspartate:2-oxoglutarate aminotransferase activity"/>
    <property type="evidence" value="ECO:0007669"/>
    <property type="project" value="UniProtKB-EC"/>
</dbReference>
<dbReference type="CDD" id="cd00609">
    <property type="entry name" value="AAT_like"/>
    <property type="match status" value="1"/>
</dbReference>
<dbReference type="GO" id="GO:0030170">
    <property type="term" value="F:pyridoxal phosphate binding"/>
    <property type="evidence" value="ECO:0007669"/>
    <property type="project" value="InterPro"/>
</dbReference>
<dbReference type="SUPFAM" id="SSF53383">
    <property type="entry name" value="PLP-dependent transferases"/>
    <property type="match status" value="1"/>
</dbReference>
<feature type="domain" description="Aminotransferase class I/classII large" evidence="8">
    <location>
        <begin position="23"/>
        <end position="358"/>
    </location>
</feature>
<evidence type="ECO:0000256" key="2">
    <source>
        <dbReference type="ARBA" id="ARBA00007441"/>
    </source>
</evidence>
<dbReference type="InterPro" id="IPR004838">
    <property type="entry name" value="NHTrfase_class1_PyrdxlP-BS"/>
</dbReference>
<comment type="cofactor">
    <cofactor evidence="1 7">
        <name>pyridoxal 5'-phosphate</name>
        <dbReference type="ChEBI" id="CHEBI:597326"/>
    </cofactor>
</comment>
<keyword evidence="10" id="KW-1185">Reference proteome</keyword>
<dbReference type="NCBIfam" id="NF004870">
    <property type="entry name" value="PRK06225.1"/>
    <property type="match status" value="1"/>
</dbReference>
<dbReference type="PANTHER" id="PTHR46383">
    <property type="entry name" value="ASPARTATE AMINOTRANSFERASE"/>
    <property type="match status" value="1"/>
</dbReference>
<gene>
    <name evidence="9" type="ORF">NA8A_23237</name>
</gene>
<dbReference type="EC" id="2.6.1.-" evidence="7"/>
<dbReference type="PANTHER" id="PTHR46383:SF1">
    <property type="entry name" value="ASPARTATE AMINOTRANSFERASE"/>
    <property type="match status" value="1"/>
</dbReference>
<proteinExistence type="inferred from homology"/>
<dbReference type="PROSITE" id="PS00105">
    <property type="entry name" value="AA_TRANSFER_CLASS_1"/>
    <property type="match status" value="1"/>
</dbReference>
<name>K2NY19_9HYPH</name>
<evidence type="ECO:0000256" key="4">
    <source>
        <dbReference type="ARBA" id="ARBA00022679"/>
    </source>
</evidence>
<dbReference type="InterPro" id="IPR004839">
    <property type="entry name" value="Aminotransferase_I/II_large"/>
</dbReference>
<keyword evidence="3 7" id="KW-0032">Aminotransferase</keyword>
<sequence>MRDFELRNSHFDRLVNNRELRWMGQNTNHHPAHKSVIQAMIDALQNEEFHAYAPPLGLEELRNLILEDIGINDMSALVTDGAVQGLYHVCRTLCGPGDEFLTTDPTWAWPMKFAKAAGASVVQIPIYGPKFNYRLSAKRLAEAVTERTKIIYFVDPNNPLGCAATEEEIRAIADIARNAGCWLIQDCTYRDFAHDHTLAARFYPERTITVWSFSKWLGFAGLRVGALVASPDTIEMLADGPPNNLGSNIVAQRGAIAGLKVKKQWFPEVLAELRRNQEMVREVAESIPGLTVPVYPSNGNFLVIECKDAGVRPEAICAVMDRHNIMIRHGRYHTQAFGDQFIKVSVSVPTAWVEEFCALLPKAVEEARGMNEDVKLF</sequence>
<comment type="catalytic activity">
    <reaction evidence="6">
        <text>L-aspartate + 2-oxoglutarate = oxaloacetate + L-glutamate</text>
        <dbReference type="Rhea" id="RHEA:21824"/>
        <dbReference type="ChEBI" id="CHEBI:16452"/>
        <dbReference type="ChEBI" id="CHEBI:16810"/>
        <dbReference type="ChEBI" id="CHEBI:29985"/>
        <dbReference type="ChEBI" id="CHEBI:29991"/>
        <dbReference type="EC" id="2.6.1.1"/>
    </reaction>
</comment>
<evidence type="ECO:0000313" key="10">
    <source>
        <dbReference type="Proteomes" id="UP000007374"/>
    </source>
</evidence>
<dbReference type="AlphaFoldDB" id="K2NY19"/>
<dbReference type="InterPro" id="IPR015421">
    <property type="entry name" value="PyrdxlP-dep_Trfase_major"/>
</dbReference>
<dbReference type="GO" id="GO:0006520">
    <property type="term" value="P:amino acid metabolic process"/>
    <property type="evidence" value="ECO:0007669"/>
    <property type="project" value="InterPro"/>
</dbReference>
<evidence type="ECO:0000256" key="6">
    <source>
        <dbReference type="ARBA" id="ARBA00049185"/>
    </source>
</evidence>
<reference evidence="9 10" key="1">
    <citation type="journal article" date="2012" name="J. Bacteriol.">
        <title>Genome Sequence of Nitratireductor indicus Type Strain C115.</title>
        <authorList>
            <person name="Lai Q."/>
            <person name="Li G."/>
            <person name="Yu Z."/>
            <person name="Shao Z."/>
        </authorList>
    </citation>
    <scope>NUCLEOTIDE SEQUENCE [LARGE SCALE GENOMIC DNA]</scope>
    <source>
        <strain evidence="9 10">C115</strain>
    </source>
</reference>
<dbReference type="OrthoDB" id="9803354at2"/>
<comment type="caution">
    <text evidence="9">The sequence shown here is derived from an EMBL/GenBank/DDBJ whole genome shotgun (WGS) entry which is preliminary data.</text>
</comment>
<keyword evidence="5" id="KW-0663">Pyridoxal phosphate</keyword>
<dbReference type="RefSeq" id="WP_009452884.1">
    <property type="nucleotide sequence ID" value="NZ_AMSI01000031.1"/>
</dbReference>
<dbReference type="InterPro" id="IPR015424">
    <property type="entry name" value="PyrdxlP-dep_Trfase"/>
</dbReference>
<protein>
    <recommendedName>
        <fullName evidence="7">Aminotransferase</fullName>
        <ecNumber evidence="7">2.6.1.-</ecNumber>
    </recommendedName>
</protein>
<keyword evidence="4 7" id="KW-0808">Transferase</keyword>
<dbReference type="PATRIC" id="fig|1231190.3.peg.4787"/>
<dbReference type="Gene3D" id="3.40.640.10">
    <property type="entry name" value="Type I PLP-dependent aspartate aminotransferase-like (Major domain)"/>
    <property type="match status" value="1"/>
</dbReference>